<protein>
    <submittedName>
        <fullName evidence="1">Uncharacterized protein</fullName>
    </submittedName>
</protein>
<sequence length="39" mass="4989">MRKLRRMVAKYNMKKSGIHKPFQDKRYGSYFSRFWRQYV</sequence>
<name>A0AAU8B0J4_9CAUD</name>
<accession>A0AAU8B0J4</accession>
<proteinExistence type="predicted"/>
<dbReference type="EMBL" id="PP511522">
    <property type="protein sequence ID" value="XCD05098.1"/>
    <property type="molecule type" value="Genomic_DNA"/>
</dbReference>
<reference evidence="1" key="1">
    <citation type="submission" date="2024-03" db="EMBL/GenBank/DDBJ databases">
        <title>Diverse circular DNA viruses in blood, oral, and fecal samples of captive lemurs.</title>
        <authorList>
            <person name="Paietta E.N."/>
            <person name="Kraberger S."/>
            <person name="Lund M.C."/>
            <person name="Custer J.M."/>
            <person name="Vargas K.M."/>
            <person name="Ehmke E.E."/>
            <person name="Yoder A.D."/>
            <person name="Varsani A."/>
        </authorList>
    </citation>
    <scope>NUCLEOTIDE SEQUENCE</scope>
    <source>
        <strain evidence="1">Duke_24FS_4</strain>
    </source>
</reference>
<organism evidence="1">
    <name type="scientific">Dulem virus 35</name>
    <dbReference type="NCBI Taxonomy" id="3145753"/>
    <lineage>
        <taxon>Viruses</taxon>
        <taxon>Duplodnaviria</taxon>
        <taxon>Heunggongvirae</taxon>
        <taxon>Uroviricota</taxon>
        <taxon>Caudoviricetes</taxon>
    </lineage>
</organism>
<evidence type="ECO:0000313" key="1">
    <source>
        <dbReference type="EMBL" id="XCD05098.1"/>
    </source>
</evidence>